<protein>
    <submittedName>
        <fullName evidence="2">Uncharacterized protein</fullName>
    </submittedName>
</protein>
<evidence type="ECO:0000313" key="3">
    <source>
        <dbReference type="Proteomes" id="UP000245383"/>
    </source>
</evidence>
<evidence type="ECO:0000313" key="2">
    <source>
        <dbReference type="EMBL" id="PVU93496.1"/>
    </source>
</evidence>
<gene>
    <name evidence="2" type="ORF">BB561_003258</name>
</gene>
<reference evidence="2 3" key="1">
    <citation type="journal article" date="2018" name="MBio">
        <title>Comparative Genomics Reveals the Core Gene Toolbox for the Fungus-Insect Symbiosis.</title>
        <authorList>
            <person name="Wang Y."/>
            <person name="Stata M."/>
            <person name="Wang W."/>
            <person name="Stajich J.E."/>
            <person name="White M.M."/>
            <person name="Moncalvo J.M."/>
        </authorList>
    </citation>
    <scope>NUCLEOTIDE SEQUENCE [LARGE SCALE GENOMIC DNA]</scope>
    <source>
        <strain evidence="2 3">SWE-8-4</strain>
    </source>
</reference>
<organism evidence="2 3">
    <name type="scientific">Smittium simulii</name>
    <dbReference type="NCBI Taxonomy" id="133385"/>
    <lineage>
        <taxon>Eukaryota</taxon>
        <taxon>Fungi</taxon>
        <taxon>Fungi incertae sedis</taxon>
        <taxon>Zoopagomycota</taxon>
        <taxon>Kickxellomycotina</taxon>
        <taxon>Harpellomycetes</taxon>
        <taxon>Harpellales</taxon>
        <taxon>Legeriomycetaceae</taxon>
        <taxon>Smittium</taxon>
    </lineage>
</organism>
<dbReference type="EMBL" id="MBFR01000127">
    <property type="protein sequence ID" value="PVU93496.1"/>
    <property type="molecule type" value="Genomic_DNA"/>
</dbReference>
<keyword evidence="3" id="KW-1185">Reference proteome</keyword>
<comment type="caution">
    <text evidence="2">The sequence shown here is derived from an EMBL/GenBank/DDBJ whole genome shotgun (WGS) entry which is preliminary data.</text>
</comment>
<evidence type="ECO:0000256" key="1">
    <source>
        <dbReference type="SAM" id="MobiDB-lite"/>
    </source>
</evidence>
<dbReference type="Proteomes" id="UP000245383">
    <property type="component" value="Unassembled WGS sequence"/>
</dbReference>
<feature type="region of interest" description="Disordered" evidence="1">
    <location>
        <begin position="140"/>
        <end position="164"/>
    </location>
</feature>
<accession>A0A2T9YMD0</accession>
<sequence>MLQQFARQFQSFSSLSLLTRLPLNVLPKTSSLAQQQTLQRFSPLFSNFEGLQVRNKSKRVNKTAMLKSLLKFARQFQSFSSLSLLTRLPLNVLPKTSSLAQQQTLQRFSPLFSNFEGLQVRNKSKRVNKTAMLKSLLKAKQKRLRRTRPDKPPQKDFNLRISKL</sequence>
<feature type="compositionally biased region" description="Basic and acidic residues" evidence="1">
    <location>
        <begin position="147"/>
        <end position="158"/>
    </location>
</feature>
<dbReference type="AlphaFoldDB" id="A0A2T9YMD0"/>
<name>A0A2T9YMD0_9FUNG</name>
<proteinExistence type="predicted"/>